<dbReference type="RefSeq" id="WP_379785273.1">
    <property type="nucleotide sequence ID" value="NZ_JBHSMU010000015.1"/>
</dbReference>
<dbReference type="Pfam" id="PF06961">
    <property type="entry name" value="DUF1294"/>
    <property type="match status" value="1"/>
</dbReference>
<dbReference type="CDD" id="cd04458">
    <property type="entry name" value="CSP_CDS"/>
    <property type="match status" value="1"/>
</dbReference>
<dbReference type="SMART" id="SM00357">
    <property type="entry name" value="CSP"/>
    <property type="match status" value="1"/>
</dbReference>
<dbReference type="InterPro" id="IPR002059">
    <property type="entry name" value="CSP_DNA-bd"/>
</dbReference>
<feature type="transmembrane region" description="Helical" evidence="2">
    <location>
        <begin position="114"/>
        <end position="132"/>
    </location>
</feature>
<dbReference type="Proteomes" id="UP001596050">
    <property type="component" value="Unassembled WGS sequence"/>
</dbReference>
<accession>A0ABW0LAD4</accession>
<name>A0ABW0LAD4_9BURK</name>
<comment type="caution">
    <text evidence="4">The sequence shown here is derived from an EMBL/GenBank/DDBJ whole genome shotgun (WGS) entry which is preliminary data.</text>
</comment>
<dbReference type="InterPro" id="IPR011129">
    <property type="entry name" value="CSD"/>
</dbReference>
<feature type="transmembrane region" description="Helical" evidence="2">
    <location>
        <begin position="179"/>
        <end position="196"/>
    </location>
</feature>
<organism evidence="4 5">
    <name type="scientific">Massilia niabensis</name>
    <dbReference type="NCBI Taxonomy" id="544910"/>
    <lineage>
        <taxon>Bacteria</taxon>
        <taxon>Pseudomonadati</taxon>
        <taxon>Pseudomonadota</taxon>
        <taxon>Betaproteobacteria</taxon>
        <taxon>Burkholderiales</taxon>
        <taxon>Oxalobacteraceae</taxon>
        <taxon>Telluria group</taxon>
        <taxon>Massilia</taxon>
    </lineage>
</organism>
<evidence type="ECO:0000256" key="2">
    <source>
        <dbReference type="SAM" id="Phobius"/>
    </source>
</evidence>
<keyword evidence="2" id="KW-0472">Membrane</keyword>
<dbReference type="InterPro" id="IPR052069">
    <property type="entry name" value="Ca-reg_mRNA-binding_domain"/>
</dbReference>
<dbReference type="SUPFAM" id="SSF50249">
    <property type="entry name" value="Nucleic acid-binding proteins"/>
    <property type="match status" value="1"/>
</dbReference>
<dbReference type="EMBL" id="JBHSMU010000015">
    <property type="protein sequence ID" value="MFC5461827.1"/>
    <property type="molecule type" value="Genomic_DNA"/>
</dbReference>
<dbReference type="PANTHER" id="PTHR12962">
    <property type="entry name" value="CALCIUM-REGULATED HEAT STABLE PROTEIN CRHSP-24-RELATED"/>
    <property type="match status" value="1"/>
</dbReference>
<keyword evidence="5" id="KW-1185">Reference proteome</keyword>
<evidence type="ECO:0000313" key="4">
    <source>
        <dbReference type="EMBL" id="MFC5461827.1"/>
    </source>
</evidence>
<dbReference type="InterPro" id="IPR012340">
    <property type="entry name" value="NA-bd_OB-fold"/>
</dbReference>
<evidence type="ECO:0000259" key="3">
    <source>
        <dbReference type="PROSITE" id="PS51857"/>
    </source>
</evidence>
<keyword evidence="2" id="KW-0812">Transmembrane</keyword>
<feature type="domain" description="CSD" evidence="3">
    <location>
        <begin position="9"/>
        <end position="74"/>
    </location>
</feature>
<gene>
    <name evidence="4" type="ORF">ACFPN5_18605</name>
</gene>
<protein>
    <submittedName>
        <fullName evidence="4">DUF1294 domain-containing protein</fullName>
    </submittedName>
</protein>
<dbReference type="Pfam" id="PF00313">
    <property type="entry name" value="CSD"/>
    <property type="match status" value="1"/>
</dbReference>
<evidence type="ECO:0000313" key="5">
    <source>
        <dbReference type="Proteomes" id="UP001596050"/>
    </source>
</evidence>
<keyword evidence="2" id="KW-1133">Transmembrane helix</keyword>
<dbReference type="PROSITE" id="PS51857">
    <property type="entry name" value="CSD_2"/>
    <property type="match status" value="1"/>
</dbReference>
<proteinExistence type="predicted"/>
<keyword evidence="1" id="KW-0597">Phosphoprotein</keyword>
<dbReference type="PANTHER" id="PTHR12962:SF1">
    <property type="entry name" value="COLD SHOCK DOMAIN-CONTAINING PROTEIN CG9705"/>
    <property type="match status" value="1"/>
</dbReference>
<dbReference type="Gene3D" id="2.40.50.140">
    <property type="entry name" value="Nucleic acid-binding proteins"/>
    <property type="match status" value="1"/>
</dbReference>
<reference evidence="5" key="1">
    <citation type="journal article" date="2019" name="Int. J. Syst. Evol. Microbiol.">
        <title>The Global Catalogue of Microorganisms (GCM) 10K type strain sequencing project: providing services to taxonomists for standard genome sequencing and annotation.</title>
        <authorList>
            <consortium name="The Broad Institute Genomics Platform"/>
            <consortium name="The Broad Institute Genome Sequencing Center for Infectious Disease"/>
            <person name="Wu L."/>
            <person name="Ma J."/>
        </authorList>
    </citation>
    <scope>NUCLEOTIDE SEQUENCE [LARGE SCALE GENOMIC DNA]</scope>
    <source>
        <strain evidence="5">KACC 12649</strain>
    </source>
</reference>
<feature type="transmembrane region" description="Helical" evidence="2">
    <location>
        <begin position="88"/>
        <end position="108"/>
    </location>
</feature>
<dbReference type="InterPro" id="IPR010718">
    <property type="entry name" value="DUF1294"/>
</dbReference>
<sequence>MMRGNPTPRYQGKITSWKDDQGFGFISPNGGGPAVFVHIKSFANRGPRPANDDIVTYELGSNEKGQPRAEHVSFARARASRPTAPRPSGGSLVTAAGFLALVAAFVVTGTLPPVVLGAYLGLSAAAFIAYAFDKSAAQNNEWRTPESTLHMFGLVGGWPGALLAQQLLRHKSKKESFRTMFWLTVAANCAALGWLLSPSGSDALRSILASA</sequence>
<evidence type="ECO:0000256" key="1">
    <source>
        <dbReference type="ARBA" id="ARBA00022553"/>
    </source>
</evidence>